<organism evidence="2 3">
    <name type="scientific">Spiroplasma eriocheiris</name>
    <dbReference type="NCBI Taxonomy" id="315358"/>
    <lineage>
        <taxon>Bacteria</taxon>
        <taxon>Bacillati</taxon>
        <taxon>Mycoplasmatota</taxon>
        <taxon>Mollicutes</taxon>
        <taxon>Entomoplasmatales</taxon>
        <taxon>Spiroplasmataceae</taxon>
        <taxon>Spiroplasma</taxon>
    </lineage>
</organism>
<dbReference type="InterPro" id="IPR000340">
    <property type="entry name" value="Dual-sp_phosphatase_cat-dom"/>
</dbReference>
<dbReference type="SUPFAM" id="SSF52799">
    <property type="entry name" value="(Phosphotyrosine protein) phosphatases II"/>
    <property type="match status" value="1"/>
</dbReference>
<dbReference type="InterPro" id="IPR029021">
    <property type="entry name" value="Prot-tyrosine_phosphatase-like"/>
</dbReference>
<dbReference type="Pfam" id="PF00782">
    <property type="entry name" value="DSPc"/>
    <property type="match status" value="1"/>
</dbReference>
<dbReference type="KEGG" id="seri:SERIO_v1c06700"/>
<dbReference type="Proteomes" id="UP000035661">
    <property type="component" value="Chromosome"/>
</dbReference>
<protein>
    <recommendedName>
        <fullName evidence="1">Tyrosine specific protein phosphatases domain-containing protein</fullName>
    </recommendedName>
</protein>
<proteinExistence type="predicted"/>
<reference evidence="2 3" key="1">
    <citation type="journal article" date="2015" name="Genome Biol. Evol.">
        <title>Found and Lost: The Fates of Horizontally Acquired Genes in Arthropod-Symbiotic Spiroplasma.</title>
        <authorList>
            <person name="Lo W.S."/>
            <person name="Gasparich G.E."/>
            <person name="Kuo C.H."/>
        </authorList>
    </citation>
    <scope>NUCLEOTIDE SEQUENCE [LARGE SCALE GENOMIC DNA]</scope>
    <source>
        <strain evidence="3">TDA-040725-5</strain>
    </source>
</reference>
<dbReference type="STRING" id="315358.SERIO_v1c06700"/>
<feature type="domain" description="Tyrosine specific protein phosphatases" evidence="1">
    <location>
        <begin position="73"/>
        <end position="133"/>
    </location>
</feature>
<reference evidence="3" key="2">
    <citation type="submission" date="2015-06" db="EMBL/GenBank/DDBJ databases">
        <title>Complete genome sequence of Spiroplasma eriocheiris TDA-040725-5 (DSM 21848).</title>
        <authorList>
            <person name="Lo W.-S."/>
            <person name="Kuo C.-H."/>
        </authorList>
    </citation>
    <scope>NUCLEOTIDE SEQUENCE [LARGE SCALE GENOMIC DNA]</scope>
    <source>
        <strain evidence="3">TDA-040725-5</strain>
    </source>
</reference>
<gene>
    <name evidence="2" type="ORF">SERIO_v1c06700</name>
</gene>
<dbReference type="RefSeq" id="WP_047791465.1">
    <property type="nucleotide sequence ID" value="NZ_CP011856.1"/>
</dbReference>
<dbReference type="InterPro" id="IPR000387">
    <property type="entry name" value="Tyr_Pase_dom"/>
</dbReference>
<dbReference type="EMBL" id="CP011856">
    <property type="protein sequence ID" value="AKM54238.1"/>
    <property type="molecule type" value="Genomic_DNA"/>
</dbReference>
<evidence type="ECO:0000313" key="2">
    <source>
        <dbReference type="EMBL" id="AKM54238.1"/>
    </source>
</evidence>
<accession>A0A0H3XHN4</accession>
<dbReference type="InterPro" id="IPR016130">
    <property type="entry name" value="Tyr_Pase_AS"/>
</dbReference>
<dbReference type="PROSITE" id="PS00383">
    <property type="entry name" value="TYR_PHOSPHATASE_1"/>
    <property type="match status" value="1"/>
</dbReference>
<dbReference type="PATRIC" id="fig|743698.3.peg.672"/>
<dbReference type="Gene3D" id="3.90.190.10">
    <property type="entry name" value="Protein tyrosine phosphatase superfamily"/>
    <property type="match status" value="1"/>
</dbReference>
<evidence type="ECO:0000259" key="1">
    <source>
        <dbReference type="PROSITE" id="PS50056"/>
    </source>
</evidence>
<keyword evidence="3" id="KW-1185">Reference proteome</keyword>
<dbReference type="AlphaFoldDB" id="A0A0H3XHN4"/>
<evidence type="ECO:0000313" key="3">
    <source>
        <dbReference type="Proteomes" id="UP000035661"/>
    </source>
</evidence>
<name>A0A0H3XHN4_9MOLU</name>
<sequence length="157" mass="18684">MSAKKILDNLYLGDRHNIPPDADLVISCAEEIFREQVIKHKIPKTEDEYAWTDDKHVYFNFKDYPIWQELDPNTIIQALKIIDNNIKTKKIYVHCIWGVNRSASIVFMYLVSKGYINDEDFDNAFEQFERIYPYINPNPGWFDFLVNEFPYNHLISN</sequence>
<dbReference type="CDD" id="cd14498">
    <property type="entry name" value="DSP"/>
    <property type="match status" value="1"/>
</dbReference>
<dbReference type="PROSITE" id="PS50056">
    <property type="entry name" value="TYR_PHOSPHATASE_2"/>
    <property type="match status" value="1"/>
</dbReference>